<dbReference type="EMBL" id="BAAAYX010000002">
    <property type="protein sequence ID" value="GAA3695599.1"/>
    <property type="molecule type" value="Genomic_DNA"/>
</dbReference>
<evidence type="ECO:0000256" key="4">
    <source>
        <dbReference type="PIRNR" id="PIRNR006078"/>
    </source>
</evidence>
<dbReference type="InterPro" id="IPR018193">
    <property type="entry name" value="Glyc_kinase_flavodox-like_fold"/>
</dbReference>
<dbReference type="Gene3D" id="3.90.1510.10">
    <property type="entry name" value="Glycerate kinase, domain 2"/>
    <property type="match status" value="1"/>
</dbReference>
<comment type="similarity">
    <text evidence="1 4">Belongs to the glycerate kinase type-1 family.</text>
</comment>
<dbReference type="NCBIfam" id="TIGR00045">
    <property type="entry name" value="glycerate kinase"/>
    <property type="match status" value="1"/>
</dbReference>
<protein>
    <submittedName>
        <fullName evidence="5">Glycerate kinase</fullName>
    </submittedName>
</protein>
<dbReference type="Pfam" id="PF02595">
    <property type="entry name" value="Gly_kinase"/>
    <property type="match status" value="1"/>
</dbReference>
<proteinExistence type="inferred from homology"/>
<dbReference type="SUPFAM" id="SSF110738">
    <property type="entry name" value="Glycerate kinase I"/>
    <property type="match status" value="1"/>
</dbReference>
<dbReference type="RefSeq" id="WP_344811095.1">
    <property type="nucleotide sequence ID" value="NZ_BAAAYX010000002.1"/>
</dbReference>
<evidence type="ECO:0000256" key="1">
    <source>
        <dbReference type="ARBA" id="ARBA00006284"/>
    </source>
</evidence>
<evidence type="ECO:0000313" key="6">
    <source>
        <dbReference type="Proteomes" id="UP001500051"/>
    </source>
</evidence>
<reference evidence="6" key="1">
    <citation type="journal article" date="2019" name="Int. J. Syst. Evol. Microbiol.">
        <title>The Global Catalogue of Microorganisms (GCM) 10K type strain sequencing project: providing services to taxonomists for standard genome sequencing and annotation.</title>
        <authorList>
            <consortium name="The Broad Institute Genomics Platform"/>
            <consortium name="The Broad Institute Genome Sequencing Center for Infectious Disease"/>
            <person name="Wu L."/>
            <person name="Ma J."/>
        </authorList>
    </citation>
    <scope>NUCLEOTIDE SEQUENCE [LARGE SCALE GENOMIC DNA]</scope>
    <source>
        <strain evidence="6">JCM 16548</strain>
    </source>
</reference>
<evidence type="ECO:0000313" key="5">
    <source>
        <dbReference type="EMBL" id="GAA3695599.1"/>
    </source>
</evidence>
<dbReference type="Proteomes" id="UP001500051">
    <property type="component" value="Unassembled WGS sequence"/>
</dbReference>
<keyword evidence="2 4" id="KW-0808">Transferase</keyword>
<sequence length="386" mass="38240">MRVVIAPDKFKGSLKAAEVAAEVAAGLTDGGLVAEVHRVPMADGGEGTVEAALSAGYAPLVVEVSGPLGAPVRATVAVEQTTSTAVIEMAAASGLGVLPTGDDGELVRDALRASSRGTGELILAALDAGCRRVVLGVGGSANTDGGAGLLAALGVRLLDPDGQPVPDGGGGLRRLHTVEVDGLDARLGQTELVLAADVTNPLLGDTGAAAVFGPQKGATPADVAELDANLTGLVDRLAAVAGAGARDAAGRPGAGAAGGVGYAALFLGAVRRPGIEVVMDLVDLDAVLSGADVVITGEGSLDGQSLGGKTPLGVAARARSLGVATVLAVCGRTTLEETERRGAGFDRVWALTDIESDVSRCMSEAGPLLRRLGVEIAGYLTDSTRP</sequence>
<organism evidence="5 6">
    <name type="scientific">Microlunatus aurantiacus</name>
    <dbReference type="NCBI Taxonomy" id="446786"/>
    <lineage>
        <taxon>Bacteria</taxon>
        <taxon>Bacillati</taxon>
        <taxon>Actinomycetota</taxon>
        <taxon>Actinomycetes</taxon>
        <taxon>Propionibacteriales</taxon>
        <taxon>Propionibacteriaceae</taxon>
        <taxon>Microlunatus</taxon>
    </lineage>
</organism>
<dbReference type="InterPro" id="IPR036129">
    <property type="entry name" value="Glycerate_kinase_sf"/>
</dbReference>
<keyword evidence="6" id="KW-1185">Reference proteome</keyword>
<accession>A0ABP7CWK2</accession>
<dbReference type="InterPro" id="IPR018197">
    <property type="entry name" value="Glycerate_kinase_RE-like"/>
</dbReference>
<dbReference type="PANTHER" id="PTHR21599">
    <property type="entry name" value="GLYCERATE KINASE"/>
    <property type="match status" value="1"/>
</dbReference>
<evidence type="ECO:0000256" key="3">
    <source>
        <dbReference type="ARBA" id="ARBA00022777"/>
    </source>
</evidence>
<gene>
    <name evidence="5" type="ORF">GCM10022204_09280</name>
</gene>
<comment type="caution">
    <text evidence="5">The sequence shown here is derived from an EMBL/GenBank/DDBJ whole genome shotgun (WGS) entry which is preliminary data.</text>
</comment>
<name>A0ABP7CWK2_9ACTN</name>
<dbReference type="PIRSF" id="PIRSF006078">
    <property type="entry name" value="GlxK"/>
    <property type="match status" value="1"/>
</dbReference>
<dbReference type="Gene3D" id="3.40.50.10350">
    <property type="entry name" value="Glycerate kinase, domain 1"/>
    <property type="match status" value="1"/>
</dbReference>
<keyword evidence="3 4" id="KW-0418">Kinase</keyword>
<evidence type="ECO:0000256" key="2">
    <source>
        <dbReference type="ARBA" id="ARBA00022679"/>
    </source>
</evidence>
<dbReference type="GO" id="GO:0016301">
    <property type="term" value="F:kinase activity"/>
    <property type="evidence" value="ECO:0007669"/>
    <property type="project" value="UniProtKB-KW"/>
</dbReference>
<dbReference type="InterPro" id="IPR004381">
    <property type="entry name" value="Glycerate_kinase"/>
</dbReference>
<dbReference type="PANTHER" id="PTHR21599:SF0">
    <property type="entry name" value="GLYCERATE KINASE"/>
    <property type="match status" value="1"/>
</dbReference>